<feature type="region of interest" description="Disordered" evidence="1">
    <location>
        <begin position="436"/>
        <end position="484"/>
    </location>
</feature>
<sequence>MSYRTASNTSKSQMTKETDQEQQLLNLCACQGGITAACITRSAIKYGSFESNRGSSLSAFQSFQCKLAKFCHNDMGGEPNTSLVCLAVDGGAEFLFTSNSRKETQLEEIKRGLEELLRFAATNPDELKPKPLQKMILWRFVEFGFRRVDGYFKTLSRTLDECIHECESANESTITKQLCELKSRVEFPREMTDSARNKILNDCETFIKAIEASKNSSLGGEIDRRARQDDHDQAYKWCELRHCLGRLYSYRQAADAIVEATTKWPELFKSFKVGYIPSAKQKKAVSPMSGKLTDVLHYAFPEYDLEEFQPDIAELQKYGLELEIRKQMFERNSKTSIHAEVHMHDYLSRVRKVKASDFWDGTMFIATSKPVCQLCHFYFQNDDNEFSVQPPHMNLYPMWRVPDGASEEVLEDLIDRMQVNTIKLITEKHPYYKRYDSRTDSHGCQTRATHETVFDRSSAPSPLDGRSAHSGVRPGGYHNVPPPPNEVFDDIIPLGSDLEDYGAVGDGRTSAPNGRSMIGVAN</sequence>
<proteinExistence type="predicted"/>
<dbReference type="Pfam" id="PF14441">
    <property type="entry name" value="OTT_1508_deam"/>
    <property type="match status" value="1"/>
</dbReference>
<dbReference type="InterPro" id="IPR027796">
    <property type="entry name" value="OTT_1508_deam-like"/>
</dbReference>
<evidence type="ECO:0000313" key="2">
    <source>
        <dbReference type="EMBL" id="CEO52675.1"/>
    </source>
</evidence>
<feature type="region of interest" description="Disordered" evidence="1">
    <location>
        <begin position="503"/>
        <end position="522"/>
    </location>
</feature>
<gene>
    <name evidence="2" type="ORF">BN869_000008733_1</name>
</gene>
<dbReference type="PANTHER" id="PTHR42037">
    <property type="match status" value="1"/>
</dbReference>
<name>A0A0B7KCM5_BIOOC</name>
<organism evidence="2">
    <name type="scientific">Bionectria ochroleuca</name>
    <name type="common">Gliocladium roseum</name>
    <dbReference type="NCBI Taxonomy" id="29856"/>
    <lineage>
        <taxon>Eukaryota</taxon>
        <taxon>Fungi</taxon>
        <taxon>Dikarya</taxon>
        <taxon>Ascomycota</taxon>
        <taxon>Pezizomycotina</taxon>
        <taxon>Sordariomycetes</taxon>
        <taxon>Hypocreomycetidae</taxon>
        <taxon>Hypocreales</taxon>
        <taxon>Bionectriaceae</taxon>
        <taxon>Clonostachys</taxon>
    </lineage>
</organism>
<evidence type="ECO:0000256" key="1">
    <source>
        <dbReference type="SAM" id="MobiDB-lite"/>
    </source>
</evidence>
<protein>
    <submittedName>
        <fullName evidence="2">Uncharacterized protein</fullName>
    </submittedName>
</protein>
<accession>A0A0B7KCM5</accession>
<dbReference type="EMBL" id="CDPU01000030">
    <property type="protein sequence ID" value="CEO52675.1"/>
    <property type="molecule type" value="Genomic_DNA"/>
</dbReference>
<reference evidence="2" key="1">
    <citation type="submission" date="2015-01" db="EMBL/GenBank/DDBJ databases">
        <authorList>
            <person name="Durling Mikael"/>
        </authorList>
    </citation>
    <scope>NUCLEOTIDE SEQUENCE</scope>
</reference>
<dbReference type="PANTHER" id="PTHR42037:SF1">
    <property type="match status" value="1"/>
</dbReference>
<dbReference type="AlphaFoldDB" id="A0A0B7KCM5"/>